<evidence type="ECO:0008006" key="9">
    <source>
        <dbReference type="Google" id="ProtNLM"/>
    </source>
</evidence>
<dbReference type="GO" id="GO:0110001">
    <property type="term" value="C:toxin-antitoxin complex"/>
    <property type="evidence" value="ECO:0007669"/>
    <property type="project" value="InterPro"/>
</dbReference>
<evidence type="ECO:0000256" key="1">
    <source>
        <dbReference type="ARBA" id="ARBA00022553"/>
    </source>
</evidence>
<dbReference type="Proteomes" id="UP000179241">
    <property type="component" value="Unassembled WGS sequence"/>
</dbReference>
<keyword evidence="1" id="KW-0597">Phosphoprotein</keyword>
<dbReference type="Pfam" id="PF01934">
    <property type="entry name" value="HepT-like"/>
    <property type="match status" value="1"/>
</dbReference>
<dbReference type="PANTHER" id="PTHR34139">
    <property type="entry name" value="UPF0331 PROTEIN MJ0127"/>
    <property type="match status" value="1"/>
</dbReference>
<comment type="caution">
    <text evidence="7">The sequence shown here is derived from an EMBL/GenBank/DDBJ whole genome shotgun (WGS) entry which is preliminary data.</text>
</comment>
<keyword evidence="2" id="KW-1277">Toxin-antitoxin system</keyword>
<evidence type="ECO:0000256" key="5">
    <source>
        <dbReference type="ARBA" id="ARBA00022801"/>
    </source>
</evidence>
<name>A0A1F8CKJ4_9BACT</name>
<reference evidence="7 8" key="1">
    <citation type="journal article" date="2016" name="Nat. Commun.">
        <title>Thousands of microbial genomes shed light on interconnected biogeochemical processes in an aquifer system.</title>
        <authorList>
            <person name="Anantharaman K."/>
            <person name="Brown C.T."/>
            <person name="Hug L.A."/>
            <person name="Sharon I."/>
            <person name="Castelle C.J."/>
            <person name="Probst A.J."/>
            <person name="Thomas B.C."/>
            <person name="Singh A."/>
            <person name="Wilkins M.J."/>
            <person name="Karaoz U."/>
            <person name="Brodie E.L."/>
            <person name="Williams K.H."/>
            <person name="Hubbard S.S."/>
            <person name="Banfield J.F."/>
        </authorList>
    </citation>
    <scope>NUCLEOTIDE SEQUENCE [LARGE SCALE GENOMIC DNA]</scope>
</reference>
<evidence type="ECO:0000256" key="2">
    <source>
        <dbReference type="ARBA" id="ARBA00022649"/>
    </source>
</evidence>
<sequence length="120" mass="14008">MKTPEVFFEHILECIAEIEGYVKGFTEIKFAKSSLIQDAVTRRLEILGQDVKNLPEEIKTNHPSVPWKNIAGSRDILAHDYFQVDYGIIWETVRKDLPLLKKEIKKILKRKNIPQKSFLE</sequence>
<keyword evidence="3" id="KW-0540">Nuclease</keyword>
<keyword evidence="5" id="KW-0378">Hydrolase</keyword>
<dbReference type="InterPro" id="IPR037038">
    <property type="entry name" value="HepT-like_sf"/>
</dbReference>
<proteinExistence type="inferred from homology"/>
<dbReference type="EMBL" id="MGHU01000044">
    <property type="protein sequence ID" value="OGM76771.1"/>
    <property type="molecule type" value="Genomic_DNA"/>
</dbReference>
<evidence type="ECO:0000256" key="3">
    <source>
        <dbReference type="ARBA" id="ARBA00022722"/>
    </source>
</evidence>
<keyword evidence="4" id="KW-0547">Nucleotide-binding</keyword>
<accession>A0A1F8CKJ4</accession>
<evidence type="ECO:0000313" key="7">
    <source>
        <dbReference type="EMBL" id="OGM76771.1"/>
    </source>
</evidence>
<dbReference type="GO" id="GO:0004540">
    <property type="term" value="F:RNA nuclease activity"/>
    <property type="evidence" value="ECO:0007669"/>
    <property type="project" value="InterPro"/>
</dbReference>
<evidence type="ECO:0000313" key="8">
    <source>
        <dbReference type="Proteomes" id="UP000179241"/>
    </source>
</evidence>
<comment type="similarity">
    <text evidence="6">Belongs to the HepT RNase toxin family.</text>
</comment>
<dbReference type="InterPro" id="IPR051813">
    <property type="entry name" value="HepT_RNase_toxin"/>
</dbReference>
<dbReference type="PANTHER" id="PTHR34139:SF1">
    <property type="entry name" value="RNASE MJ1380-RELATED"/>
    <property type="match status" value="1"/>
</dbReference>
<gene>
    <name evidence="7" type="ORF">A2188_02140</name>
</gene>
<organism evidence="7 8">
    <name type="scientific">Candidatus Woesebacteria bacterium RIFOXYA1_FULL_43_9</name>
    <dbReference type="NCBI Taxonomy" id="1802534"/>
    <lineage>
        <taxon>Bacteria</taxon>
        <taxon>Candidatus Woeseibacteriota</taxon>
    </lineage>
</organism>
<dbReference type="AlphaFoldDB" id="A0A1F8CKJ4"/>
<dbReference type="GO" id="GO:0000166">
    <property type="term" value="F:nucleotide binding"/>
    <property type="evidence" value="ECO:0007669"/>
    <property type="project" value="UniProtKB-KW"/>
</dbReference>
<evidence type="ECO:0000256" key="6">
    <source>
        <dbReference type="ARBA" id="ARBA00024207"/>
    </source>
</evidence>
<evidence type="ECO:0000256" key="4">
    <source>
        <dbReference type="ARBA" id="ARBA00022741"/>
    </source>
</evidence>
<protein>
    <recommendedName>
        <fullName evidence="9">DUF86 domain-containing protein</fullName>
    </recommendedName>
</protein>
<dbReference type="Gene3D" id="1.20.120.580">
    <property type="entry name" value="bsu32300-like"/>
    <property type="match status" value="1"/>
</dbReference>
<dbReference type="GO" id="GO:0016787">
    <property type="term" value="F:hydrolase activity"/>
    <property type="evidence" value="ECO:0007669"/>
    <property type="project" value="UniProtKB-KW"/>
</dbReference>
<dbReference type="InterPro" id="IPR008201">
    <property type="entry name" value="HepT-like"/>
</dbReference>